<dbReference type="AlphaFoldDB" id="A0AAE8T049"/>
<feature type="transmembrane region" description="Helical" evidence="4">
    <location>
        <begin position="264"/>
        <end position="282"/>
    </location>
</feature>
<feature type="region of interest" description="Disordered" evidence="3">
    <location>
        <begin position="29"/>
        <end position="56"/>
    </location>
</feature>
<dbReference type="EMBL" id="ONZQ02000021">
    <property type="protein sequence ID" value="SPO07528.1"/>
    <property type="molecule type" value="Genomic_DNA"/>
</dbReference>
<dbReference type="Pfam" id="PF07690">
    <property type="entry name" value="MFS_1"/>
    <property type="match status" value="1"/>
</dbReference>
<dbReference type="GO" id="GO:0022857">
    <property type="term" value="F:transmembrane transporter activity"/>
    <property type="evidence" value="ECO:0007669"/>
    <property type="project" value="InterPro"/>
</dbReference>
<dbReference type="PANTHER" id="PTHR11360">
    <property type="entry name" value="MONOCARBOXYLATE TRANSPORTER"/>
    <property type="match status" value="1"/>
</dbReference>
<evidence type="ECO:0008006" key="7">
    <source>
        <dbReference type="Google" id="ProtNLM"/>
    </source>
</evidence>
<feature type="transmembrane region" description="Helical" evidence="4">
    <location>
        <begin position="98"/>
        <end position="122"/>
    </location>
</feature>
<reference evidence="5" key="1">
    <citation type="submission" date="2018-03" db="EMBL/GenBank/DDBJ databases">
        <authorList>
            <person name="Guldener U."/>
        </authorList>
    </citation>
    <scope>NUCLEOTIDE SEQUENCE</scope>
</reference>
<dbReference type="Gene3D" id="1.20.1250.20">
    <property type="entry name" value="MFS general substrate transporter like domains"/>
    <property type="match status" value="1"/>
</dbReference>
<comment type="caution">
    <text evidence="5">The sequence shown here is derived from an EMBL/GenBank/DDBJ whole genome shotgun (WGS) entry which is preliminary data.</text>
</comment>
<feature type="compositionally biased region" description="Basic and acidic residues" evidence="3">
    <location>
        <begin position="29"/>
        <end position="46"/>
    </location>
</feature>
<keyword evidence="4" id="KW-0812">Transmembrane</keyword>
<organism evidence="5 6">
    <name type="scientific">Cephalotrichum gorgonifer</name>
    <dbReference type="NCBI Taxonomy" id="2041049"/>
    <lineage>
        <taxon>Eukaryota</taxon>
        <taxon>Fungi</taxon>
        <taxon>Dikarya</taxon>
        <taxon>Ascomycota</taxon>
        <taxon>Pezizomycotina</taxon>
        <taxon>Sordariomycetes</taxon>
        <taxon>Hypocreomycetidae</taxon>
        <taxon>Microascales</taxon>
        <taxon>Microascaceae</taxon>
        <taxon>Cephalotrichum</taxon>
    </lineage>
</organism>
<feature type="transmembrane region" description="Helical" evidence="4">
    <location>
        <begin position="224"/>
        <end position="243"/>
    </location>
</feature>
<feature type="transmembrane region" description="Helical" evidence="4">
    <location>
        <begin position="134"/>
        <end position="152"/>
    </location>
</feature>
<dbReference type="Proteomes" id="UP001187682">
    <property type="component" value="Unassembled WGS sequence"/>
</dbReference>
<proteinExistence type="inferred from homology"/>
<feature type="transmembrane region" description="Helical" evidence="4">
    <location>
        <begin position="65"/>
        <end position="86"/>
    </location>
</feature>
<feature type="transmembrane region" description="Helical" evidence="4">
    <location>
        <begin position="191"/>
        <end position="212"/>
    </location>
</feature>
<sequence length="329" mass="34708">MSSTQTITAVRPPAASLRSGNAIQLDRLGRRNSSDHSQHTLPHLERGPAPNRQNSAGDHWSKMEGWLVVSAGSALFFVYLGLVYSYGIVQLHLVEARLASVSTLSFVGSLAAAIAPLTGMIVTHVIGRVGHRTTAVTGSFLLGLGEFTAGWSTKSVPALFITWGAVFGVGAAFLFITAATVPSLWFKRKRGLARGPVYAGAGIGSALIAVVLEKLIDSLGLETAMKVMVVSAWAICLPVAWFLKVPPGQGRAVSRVQGRLFQSLKFLLMLVMGAIATFPLFVPPFLLPLYVSSVGLSKQTGAALVACWSIASAMGRIGMGFGADALFGR</sequence>
<gene>
    <name evidence="5" type="ORF">DNG_10222</name>
</gene>
<accession>A0AAE8T049</accession>
<dbReference type="InterPro" id="IPR011701">
    <property type="entry name" value="MFS"/>
</dbReference>
<evidence type="ECO:0000313" key="5">
    <source>
        <dbReference type="EMBL" id="SPO07528.1"/>
    </source>
</evidence>
<evidence type="ECO:0000256" key="1">
    <source>
        <dbReference type="ARBA" id="ARBA00004141"/>
    </source>
</evidence>
<dbReference type="SUPFAM" id="SSF103473">
    <property type="entry name" value="MFS general substrate transporter"/>
    <property type="match status" value="1"/>
</dbReference>
<comment type="similarity">
    <text evidence="2">Belongs to the major facilitator superfamily. Monocarboxylate porter (TC 2.A.1.13) family.</text>
</comment>
<evidence type="ECO:0000256" key="4">
    <source>
        <dbReference type="SAM" id="Phobius"/>
    </source>
</evidence>
<keyword evidence="4" id="KW-1133">Transmembrane helix</keyword>
<keyword evidence="6" id="KW-1185">Reference proteome</keyword>
<comment type="subcellular location">
    <subcellularLocation>
        <location evidence="1">Membrane</location>
        <topology evidence="1">Multi-pass membrane protein</topology>
    </subcellularLocation>
</comment>
<protein>
    <recommendedName>
        <fullName evidence="7">MFS_1 domain-containing protein</fullName>
    </recommendedName>
</protein>
<evidence type="ECO:0000256" key="3">
    <source>
        <dbReference type="SAM" id="MobiDB-lite"/>
    </source>
</evidence>
<dbReference type="GO" id="GO:0016020">
    <property type="term" value="C:membrane"/>
    <property type="evidence" value="ECO:0007669"/>
    <property type="project" value="UniProtKB-SubCell"/>
</dbReference>
<keyword evidence="4" id="KW-0472">Membrane</keyword>
<dbReference type="PANTHER" id="PTHR11360:SF305">
    <property type="entry name" value="MAJOR FACILITATOR SUPERFAMILY (MFS) PROFILE DOMAIN-CONTAINING PROTEIN"/>
    <property type="match status" value="1"/>
</dbReference>
<dbReference type="InterPro" id="IPR036259">
    <property type="entry name" value="MFS_trans_sf"/>
</dbReference>
<feature type="transmembrane region" description="Helical" evidence="4">
    <location>
        <begin position="158"/>
        <end position="179"/>
    </location>
</feature>
<evidence type="ECO:0000313" key="6">
    <source>
        <dbReference type="Proteomes" id="UP001187682"/>
    </source>
</evidence>
<feature type="transmembrane region" description="Helical" evidence="4">
    <location>
        <begin position="302"/>
        <end position="327"/>
    </location>
</feature>
<name>A0AAE8T049_9PEZI</name>
<dbReference type="InterPro" id="IPR050327">
    <property type="entry name" value="Proton-linked_MCT"/>
</dbReference>
<evidence type="ECO:0000256" key="2">
    <source>
        <dbReference type="ARBA" id="ARBA00006727"/>
    </source>
</evidence>